<evidence type="ECO:0000256" key="4">
    <source>
        <dbReference type="ARBA" id="ARBA00022989"/>
    </source>
</evidence>
<comment type="subcellular location">
    <subcellularLocation>
        <location evidence="1">Cell membrane</location>
        <topology evidence="1">Multi-pass membrane protein</topology>
    </subcellularLocation>
</comment>
<dbReference type="InterPro" id="IPR013525">
    <property type="entry name" value="ABC2_TM"/>
</dbReference>
<dbReference type="Proteomes" id="UP000297861">
    <property type="component" value="Unassembled WGS sequence"/>
</dbReference>
<dbReference type="STRING" id="1121485.GCA_000426485_01976"/>
<protein>
    <submittedName>
        <fullName evidence="8">ABC transporter permease</fullName>
    </submittedName>
</protein>
<keyword evidence="3 6" id="KW-0812">Transmembrane</keyword>
<feature type="transmembrane region" description="Helical" evidence="6">
    <location>
        <begin position="381"/>
        <end position="400"/>
    </location>
</feature>
<keyword evidence="5 6" id="KW-0472">Membrane</keyword>
<keyword evidence="2" id="KW-1003">Cell membrane</keyword>
<keyword evidence="4 6" id="KW-1133">Transmembrane helix</keyword>
<dbReference type="GO" id="GO:0140359">
    <property type="term" value="F:ABC-type transporter activity"/>
    <property type="evidence" value="ECO:0007669"/>
    <property type="project" value="InterPro"/>
</dbReference>
<sequence length="426" mass="47447">MRALKLIIQREYLSRIQKKSFLIMTILMPVIFIALIFVPIWLAGIKDSQAKQIAVIDSTGKYADHLKSNEEYVFNITDHNPGKLKTDGESELFGVLQITDDLGNNPKAVTLYSEKQAPIGLLDYINSTLSEVTKSEKLNNLSKRDNIDPEVLTEIRNISQSKNDINITTMRWDEDGAEKETSTIISSAIGGIITFLMYMFILMYGTMVMNGVVEEKSNRIVEVMISSVKPFDLMMGKIIGIGLVGITQLLIWIVLIGGVLASAGTLFPQSGMEDAGSPLDVNLLLSVNWIEIVICFLLFFIGGYLIYASIFSIIGAAVDNAQDTQQFVLPVTLIFVFALYAGIYSIQNPDGPLAFWCSLIPLTSPIVMMVRIPFGVPIWQVLLSIAILYISIVLVVKFAAKIYRVGILMYGKKPNIKEVIKWFSYK</sequence>
<dbReference type="Pfam" id="PF12698">
    <property type="entry name" value="ABC2_membrane_3"/>
    <property type="match status" value="1"/>
</dbReference>
<evidence type="ECO:0000256" key="2">
    <source>
        <dbReference type="ARBA" id="ARBA00022475"/>
    </source>
</evidence>
<feature type="transmembrane region" description="Helical" evidence="6">
    <location>
        <begin position="21"/>
        <end position="42"/>
    </location>
</feature>
<feature type="transmembrane region" description="Helical" evidence="6">
    <location>
        <begin position="327"/>
        <end position="347"/>
    </location>
</feature>
<evidence type="ECO:0000256" key="6">
    <source>
        <dbReference type="SAM" id="Phobius"/>
    </source>
</evidence>
<proteinExistence type="predicted"/>
<evidence type="ECO:0000259" key="7">
    <source>
        <dbReference type="Pfam" id="PF12698"/>
    </source>
</evidence>
<dbReference type="AlphaFoldDB" id="A0A4Y8KWS0"/>
<evidence type="ECO:0000256" key="1">
    <source>
        <dbReference type="ARBA" id="ARBA00004651"/>
    </source>
</evidence>
<gene>
    <name evidence="8" type="ORF">E2605_16285</name>
</gene>
<name>A0A4Y8KWS0_9BACT</name>
<feature type="transmembrane region" description="Helical" evidence="6">
    <location>
        <begin position="234"/>
        <end position="267"/>
    </location>
</feature>
<evidence type="ECO:0000313" key="9">
    <source>
        <dbReference type="Proteomes" id="UP000297861"/>
    </source>
</evidence>
<dbReference type="GO" id="GO:0005886">
    <property type="term" value="C:plasma membrane"/>
    <property type="evidence" value="ECO:0007669"/>
    <property type="project" value="UniProtKB-SubCell"/>
</dbReference>
<keyword evidence="9" id="KW-1185">Reference proteome</keyword>
<dbReference type="EMBL" id="SOML01000012">
    <property type="protein sequence ID" value="TFD93714.1"/>
    <property type="molecule type" value="Genomic_DNA"/>
</dbReference>
<dbReference type="SUPFAM" id="SSF53850">
    <property type="entry name" value="Periplasmic binding protein-like II"/>
    <property type="match status" value="1"/>
</dbReference>
<comment type="caution">
    <text evidence="8">The sequence shown here is derived from an EMBL/GenBank/DDBJ whole genome shotgun (WGS) entry which is preliminary data.</text>
</comment>
<feature type="transmembrane region" description="Helical" evidence="6">
    <location>
        <begin position="287"/>
        <end position="315"/>
    </location>
</feature>
<dbReference type="PANTHER" id="PTHR30294:SF29">
    <property type="entry name" value="MULTIDRUG ABC TRANSPORTER PERMEASE YBHS-RELATED"/>
    <property type="match status" value="1"/>
</dbReference>
<dbReference type="OrthoDB" id="9768837at2"/>
<dbReference type="InterPro" id="IPR051449">
    <property type="entry name" value="ABC-2_transporter_component"/>
</dbReference>
<evidence type="ECO:0000256" key="5">
    <source>
        <dbReference type="ARBA" id="ARBA00023136"/>
    </source>
</evidence>
<dbReference type="Gene3D" id="3.40.190.10">
    <property type="entry name" value="Periplasmic binding protein-like II"/>
    <property type="match status" value="1"/>
</dbReference>
<accession>A0A4Y8KWS0</accession>
<feature type="transmembrane region" description="Helical" evidence="6">
    <location>
        <begin position="188"/>
        <end position="213"/>
    </location>
</feature>
<dbReference type="PANTHER" id="PTHR30294">
    <property type="entry name" value="MEMBRANE COMPONENT OF ABC TRANSPORTER YHHJ-RELATED"/>
    <property type="match status" value="1"/>
</dbReference>
<reference evidence="8 9" key="1">
    <citation type="submission" date="2019-03" db="EMBL/GenBank/DDBJ databases">
        <title>San Antonio Military Medical Center submission to MRSN (WRAIR), pending publication.</title>
        <authorList>
            <person name="Blyth D.M."/>
            <person name="Mccarthy S.L."/>
            <person name="Schall S.E."/>
            <person name="Stam J.A."/>
            <person name="Ong A.C."/>
            <person name="Mcgann P.T."/>
        </authorList>
    </citation>
    <scope>NUCLEOTIDE SEQUENCE [LARGE SCALE GENOMIC DNA]</scope>
    <source>
        <strain evidence="8 9">MRSN571793</strain>
    </source>
</reference>
<organism evidence="8 9">
    <name type="scientific">Dysgonomonas capnocytophagoides</name>
    <dbReference type="NCBI Taxonomy" id="45254"/>
    <lineage>
        <taxon>Bacteria</taxon>
        <taxon>Pseudomonadati</taxon>
        <taxon>Bacteroidota</taxon>
        <taxon>Bacteroidia</taxon>
        <taxon>Bacteroidales</taxon>
        <taxon>Dysgonomonadaceae</taxon>
        <taxon>Dysgonomonas</taxon>
    </lineage>
</organism>
<evidence type="ECO:0000256" key="3">
    <source>
        <dbReference type="ARBA" id="ARBA00022692"/>
    </source>
</evidence>
<evidence type="ECO:0000313" key="8">
    <source>
        <dbReference type="EMBL" id="TFD93714.1"/>
    </source>
</evidence>
<feature type="domain" description="ABC-2 type transporter transmembrane" evidence="7">
    <location>
        <begin position="19"/>
        <end position="399"/>
    </location>
</feature>
<dbReference type="RefSeq" id="WP_134437233.1">
    <property type="nucleotide sequence ID" value="NZ_SOML01000012.1"/>
</dbReference>